<evidence type="ECO:0000259" key="2">
    <source>
        <dbReference type="Pfam" id="PF13259"/>
    </source>
</evidence>
<proteinExistence type="predicted"/>
<organism evidence="3 4">
    <name type="scientific">Gonapodya prolifera (strain JEL478)</name>
    <name type="common">Monoblepharis prolifera</name>
    <dbReference type="NCBI Taxonomy" id="1344416"/>
    <lineage>
        <taxon>Eukaryota</taxon>
        <taxon>Fungi</taxon>
        <taxon>Fungi incertae sedis</taxon>
        <taxon>Chytridiomycota</taxon>
        <taxon>Chytridiomycota incertae sedis</taxon>
        <taxon>Monoblepharidomycetes</taxon>
        <taxon>Monoblepharidales</taxon>
        <taxon>Gonapodyaceae</taxon>
        <taxon>Gonapodya</taxon>
    </lineage>
</organism>
<dbReference type="InterPro" id="IPR025124">
    <property type="entry name" value="Gag1-like_clamp"/>
</dbReference>
<keyword evidence="4" id="KW-1185">Reference proteome</keyword>
<feature type="region of interest" description="Disordered" evidence="1">
    <location>
        <begin position="338"/>
        <end position="373"/>
    </location>
</feature>
<name>A0A139A4L3_GONPJ</name>
<accession>A0A139A4L3</accession>
<evidence type="ECO:0000256" key="1">
    <source>
        <dbReference type="SAM" id="MobiDB-lite"/>
    </source>
</evidence>
<dbReference type="OrthoDB" id="5576875at2759"/>
<feature type="compositionally biased region" description="Low complexity" evidence="1">
    <location>
        <begin position="561"/>
        <end position="571"/>
    </location>
</feature>
<dbReference type="EMBL" id="KQ965799">
    <property type="protein sequence ID" value="KXS11664.1"/>
    <property type="molecule type" value="Genomic_DNA"/>
</dbReference>
<dbReference type="Proteomes" id="UP000070544">
    <property type="component" value="Unassembled WGS sequence"/>
</dbReference>
<feature type="compositionally biased region" description="Polar residues" evidence="1">
    <location>
        <begin position="431"/>
        <end position="446"/>
    </location>
</feature>
<dbReference type="Pfam" id="PF13259">
    <property type="entry name" value="clamp_Gag1-like"/>
    <property type="match status" value="1"/>
</dbReference>
<feature type="region of interest" description="Disordered" evidence="1">
    <location>
        <begin position="561"/>
        <end position="583"/>
    </location>
</feature>
<evidence type="ECO:0000313" key="3">
    <source>
        <dbReference type="EMBL" id="KXS11664.1"/>
    </source>
</evidence>
<feature type="region of interest" description="Disordered" evidence="1">
    <location>
        <begin position="41"/>
        <end position="70"/>
    </location>
</feature>
<feature type="region of interest" description="Disordered" evidence="1">
    <location>
        <begin position="76"/>
        <end position="95"/>
    </location>
</feature>
<feature type="region of interest" description="Disordered" evidence="1">
    <location>
        <begin position="431"/>
        <end position="480"/>
    </location>
</feature>
<feature type="domain" description="Gag1-like clamp" evidence="2">
    <location>
        <begin position="477"/>
        <end position="556"/>
    </location>
</feature>
<protein>
    <recommendedName>
        <fullName evidence="2">Gag1-like clamp domain-containing protein</fullName>
    </recommendedName>
</protein>
<gene>
    <name evidence="3" type="ORF">M427DRAFT_60521</name>
</gene>
<feature type="compositionally biased region" description="Basic and acidic residues" evidence="1">
    <location>
        <begin position="463"/>
        <end position="480"/>
    </location>
</feature>
<sequence>MSSGSPSHSPQQPQLPTEIHVVHHHVVHHFFPPSSVGVSIPPDPGGHMADQSQKLVPTPAAHSPASQSCLQLPGRAPYVQERSPPPDVDEESLGYPPLSTVSGLPPSCNSHPILDIHSVVGDLHMDRQHPAMFSTMPLSTYPVPALPHAFSLPASHQTATYQIPRAYPFEPPMPPQIPYSLAQYLHHQHQHYQLQFQMMGSPVPTLDTSPNPGDPIHTTTQTHPPVHLAPYFGAADATLQSGNAGEEAGATVFRSDALRPASSASPEFAQTMGGDAVAETAARGSGPHIAWSSMGYPGIELDLGLSNQQSAHALPSPEALSDAVPSARYYSGPYPSNLAVGPEPTRARSPLHIPPRPSTFPVGTGRPRPKSPRVVGAIGARSLRGSRSPDLSPSMFATTSSPVSLSFADEELGAGPSLVATPYARGPLSVSRASTRSTISNPTSGTEVVMEGAPEDGGGGGGVDHEGGDDTEARVEETGVSHWERQRVAWTRGHVPFNTEGGETNTYKQNAVLADVDVTHFDPIYNSLVQVQRRFARPMPLGFVTTVLQHGWRKEGLLSGISQSESGEESSPQAWISPPRASA</sequence>
<evidence type="ECO:0000313" key="4">
    <source>
        <dbReference type="Proteomes" id="UP000070544"/>
    </source>
</evidence>
<dbReference type="AlphaFoldDB" id="A0A139A4L3"/>
<reference evidence="3 4" key="1">
    <citation type="journal article" date="2015" name="Genome Biol. Evol.">
        <title>Phylogenomic analyses indicate that early fungi evolved digesting cell walls of algal ancestors of land plants.</title>
        <authorList>
            <person name="Chang Y."/>
            <person name="Wang S."/>
            <person name="Sekimoto S."/>
            <person name="Aerts A.L."/>
            <person name="Choi C."/>
            <person name="Clum A."/>
            <person name="LaButti K.M."/>
            <person name="Lindquist E.A."/>
            <person name="Yee Ngan C."/>
            <person name="Ohm R.A."/>
            <person name="Salamov A.A."/>
            <person name="Grigoriev I.V."/>
            <person name="Spatafora J.W."/>
            <person name="Berbee M.L."/>
        </authorList>
    </citation>
    <scope>NUCLEOTIDE SEQUENCE [LARGE SCALE GENOMIC DNA]</scope>
    <source>
        <strain evidence="3 4">JEL478</strain>
    </source>
</reference>